<feature type="compositionally biased region" description="Low complexity" evidence="1">
    <location>
        <begin position="919"/>
        <end position="930"/>
    </location>
</feature>
<accession>A0A914IFQ7</accession>
<feature type="compositionally biased region" description="Polar residues" evidence="1">
    <location>
        <begin position="898"/>
        <end position="912"/>
    </location>
</feature>
<feature type="compositionally biased region" description="Polar residues" evidence="1">
    <location>
        <begin position="1093"/>
        <end position="1108"/>
    </location>
</feature>
<feature type="compositionally biased region" description="Basic and acidic residues" evidence="1">
    <location>
        <begin position="631"/>
        <end position="653"/>
    </location>
</feature>
<dbReference type="Proteomes" id="UP000887572">
    <property type="component" value="Unplaced"/>
</dbReference>
<feature type="compositionally biased region" description="Basic and acidic residues" evidence="1">
    <location>
        <begin position="591"/>
        <end position="601"/>
    </location>
</feature>
<keyword evidence="2" id="KW-1185">Reference proteome</keyword>
<feature type="region of interest" description="Disordered" evidence="1">
    <location>
        <begin position="339"/>
        <end position="399"/>
    </location>
</feature>
<sequence>MNNLLKELLVLSKQDSMLDKYFSQKFQENCKSFINYMHNPNKSKKHHHQQQLSPNAGSIKKTSWFERLKNVKTEANTETAFAEIVPRRKFGTIKEMLKIAGLLEPDSEYKYLAQKLKEANLTGKYQAVQRFVDIHVGVDMLKILEHYVGGVSGILKDSTIKNGRATTFNAMFTAAYLGIMNNTSSKCYRDVEHGALQRIGDGIKQKKVRFAKLEGGEPRPTLQSIGSKRPAPMEEEEIDIENSLVKSLEFLMSKVQSQINYLIKAQLEGLRPADRAKEMAVNCEVDDELFGQFLNGIEIGPNLLHRGGANCLQGIYDNLAERRSKIIFGEDGQLGILPPSAEPKLNLGPNAIKRNRTPKSGKLEIREPQHESNTSKNIVKKREPSLKSISKSPQKEENGNNESFNVIVALDDLINLFRKARDNLLLAEVELEVPHVAYNDNSACWVDDQLFKQFLNGEPIGQYLLPNGDANKMGTILDYLHDRRDYYAQYQPLDESRLMIRLNSLINRVDKAQKYLAKAEGPYYNPKARTKTRTNEFDNLFKQFLDGKKIGRKFLPKGGSNCMDSFLDNLIQRRENLKNGGDGLLGEQPVVEERHNGEKYGKTRSMPINGSLVPHHSKDIDYNKSHSMPTTEKEYKRTSSERSRSYGRPRDNEITSSVPAPADNESQNSESPPPSWLDTAREWSGWMKDKLNPFNTVNKAETVKKSLTNETITPQKITREISPKKNEKNINDEHFAKPKESPSKNNVVHVNASTGRNTNKISPPRDQPSTPGLAPNQRPKITVSPDTPIKSSPKSPKSPTESPLSANSDSSKTTTSSSTSDDDIQHQAQQLNIRARITAKTPYGSKKFAATNVPVKDVPESSRSRAVPTHSSDSALLRKNLQKNVPNFMKSKSLGHKNVQNNFARSPKSPTESPLGLMSSSSSATTSPKSPTERPFVGVINSSSSSATTTSSSGTSDDDVEHQAQQFNIRARITAKTPYGSKKSVGTNDAVKGVPKSSRSRAAPTRASKAELLGKNAERNVPNFTKSKSFGHKNTENKIGIRQAAPAKSDVAESSRSRAAPTRSSNPELLRKNAEKRNVPNLMKSKSFGHKNAPNTIGTTRQAAPAQSDSEDDVRLLSTGVRDLAGNFDLLNQGNITNNTMNHNHDVQLRPIVSRNGRKSSRARRQESEVN</sequence>
<name>A0A914IFQ7_GLORO</name>
<feature type="compositionally biased region" description="Basic and acidic residues" evidence="1">
    <location>
        <begin position="717"/>
        <end position="742"/>
    </location>
</feature>
<proteinExistence type="predicted"/>
<feature type="compositionally biased region" description="Low complexity" evidence="1">
    <location>
        <begin position="995"/>
        <end position="1007"/>
    </location>
</feature>
<feature type="compositionally biased region" description="Polar residues" evidence="1">
    <location>
        <begin position="743"/>
        <end position="761"/>
    </location>
</feature>
<organism evidence="2 3">
    <name type="scientific">Globodera rostochiensis</name>
    <name type="common">Golden nematode worm</name>
    <name type="synonym">Heterodera rostochiensis</name>
    <dbReference type="NCBI Taxonomy" id="31243"/>
    <lineage>
        <taxon>Eukaryota</taxon>
        <taxon>Metazoa</taxon>
        <taxon>Ecdysozoa</taxon>
        <taxon>Nematoda</taxon>
        <taxon>Chromadorea</taxon>
        <taxon>Rhabditida</taxon>
        <taxon>Tylenchina</taxon>
        <taxon>Tylenchomorpha</taxon>
        <taxon>Tylenchoidea</taxon>
        <taxon>Heteroderidae</taxon>
        <taxon>Heteroderinae</taxon>
        <taxon>Globodera</taxon>
    </lineage>
</organism>
<feature type="compositionally biased region" description="Low complexity" evidence="1">
    <location>
        <begin position="942"/>
        <end position="955"/>
    </location>
</feature>
<dbReference type="WBParaSite" id="Gr19_v10_g9454.t2">
    <property type="protein sequence ID" value="Gr19_v10_g9454.t2"/>
    <property type="gene ID" value="Gr19_v10_g9454"/>
</dbReference>
<feature type="compositionally biased region" description="Low complexity" evidence="1">
    <location>
        <begin position="784"/>
        <end position="819"/>
    </location>
</feature>
<feature type="region of interest" description="Disordered" evidence="1">
    <location>
        <begin position="714"/>
        <end position="1113"/>
    </location>
</feature>
<evidence type="ECO:0000313" key="3">
    <source>
        <dbReference type="WBParaSite" id="Gr19_v10_g9454.t2"/>
    </source>
</evidence>
<feature type="region of interest" description="Disordered" evidence="1">
    <location>
        <begin position="1138"/>
        <end position="1171"/>
    </location>
</feature>
<feature type="compositionally biased region" description="Basic and acidic residues" evidence="1">
    <location>
        <begin position="1069"/>
        <end position="1078"/>
    </location>
</feature>
<dbReference type="AlphaFoldDB" id="A0A914IFQ7"/>
<evidence type="ECO:0000256" key="1">
    <source>
        <dbReference type="SAM" id="MobiDB-lite"/>
    </source>
</evidence>
<protein>
    <submittedName>
        <fullName evidence="3">Uncharacterized protein</fullName>
    </submittedName>
</protein>
<reference evidence="3" key="1">
    <citation type="submission" date="2022-11" db="UniProtKB">
        <authorList>
            <consortium name="WormBaseParasite"/>
        </authorList>
    </citation>
    <scope>IDENTIFICATION</scope>
</reference>
<evidence type="ECO:0000313" key="2">
    <source>
        <dbReference type="Proteomes" id="UP000887572"/>
    </source>
</evidence>
<feature type="compositionally biased region" description="Basic and acidic residues" evidence="1">
    <location>
        <begin position="361"/>
        <end position="370"/>
    </location>
</feature>
<feature type="region of interest" description="Disordered" evidence="1">
    <location>
        <begin position="578"/>
        <end position="679"/>
    </location>
</feature>